<accession>A0A0D2I0S5</accession>
<dbReference type="VEuPathDB" id="FungiDB:Z519_02176"/>
<dbReference type="GeneID" id="27695104"/>
<evidence type="ECO:0000313" key="3">
    <source>
        <dbReference type="Proteomes" id="UP000053789"/>
    </source>
</evidence>
<dbReference type="NCBIfam" id="TIGR02118">
    <property type="entry name" value="EthD family reductase"/>
    <property type="match status" value="1"/>
</dbReference>
<dbReference type="EMBL" id="KN846982">
    <property type="protein sequence ID" value="KIW96785.1"/>
    <property type="molecule type" value="Genomic_DNA"/>
</dbReference>
<dbReference type="InterPro" id="IPR009799">
    <property type="entry name" value="EthD_dom"/>
</dbReference>
<dbReference type="GO" id="GO:0016491">
    <property type="term" value="F:oxidoreductase activity"/>
    <property type="evidence" value="ECO:0007669"/>
    <property type="project" value="InterPro"/>
</dbReference>
<dbReference type="AlphaFoldDB" id="A0A0D2I0S5"/>
<proteinExistence type="inferred from homology"/>
<dbReference type="InterPro" id="IPR011008">
    <property type="entry name" value="Dimeric_a/b-barrel"/>
</dbReference>
<dbReference type="Gene3D" id="3.30.70.100">
    <property type="match status" value="1"/>
</dbReference>
<dbReference type="HOGENOM" id="CLU_115019_1_0_1"/>
<dbReference type="PANTHER" id="PTHR40260:SF2">
    <property type="entry name" value="BLR8190 PROTEIN"/>
    <property type="match status" value="1"/>
</dbReference>
<dbReference type="Proteomes" id="UP000053789">
    <property type="component" value="Unassembled WGS sequence"/>
</dbReference>
<dbReference type="RefSeq" id="XP_016623454.1">
    <property type="nucleotide sequence ID" value="XM_016759933.1"/>
</dbReference>
<comment type="similarity">
    <text evidence="1">Belongs to the tpcK family.</text>
</comment>
<evidence type="ECO:0008006" key="4">
    <source>
        <dbReference type="Google" id="ProtNLM"/>
    </source>
</evidence>
<name>A0A0D2I0S5_CLAB1</name>
<gene>
    <name evidence="2" type="ORF">Z519_02176</name>
</gene>
<dbReference type="OrthoDB" id="4892971at2759"/>
<organism evidence="2 3">
    <name type="scientific">Cladophialophora bantiana (strain ATCC 10958 / CBS 173.52 / CDC B-1940 / NIH 8579)</name>
    <name type="common">Xylohypha bantiana</name>
    <dbReference type="NCBI Taxonomy" id="1442370"/>
    <lineage>
        <taxon>Eukaryota</taxon>
        <taxon>Fungi</taxon>
        <taxon>Dikarya</taxon>
        <taxon>Ascomycota</taxon>
        <taxon>Pezizomycotina</taxon>
        <taxon>Eurotiomycetes</taxon>
        <taxon>Chaetothyriomycetidae</taxon>
        <taxon>Chaetothyriales</taxon>
        <taxon>Herpotrichiellaceae</taxon>
        <taxon>Cladophialophora</taxon>
    </lineage>
</organism>
<protein>
    <recommendedName>
        <fullName evidence="4">EthD domain-containing protein</fullName>
    </recommendedName>
</protein>
<keyword evidence="3" id="KW-1185">Reference proteome</keyword>
<reference evidence="2" key="1">
    <citation type="submission" date="2015-01" db="EMBL/GenBank/DDBJ databases">
        <title>The Genome Sequence of Cladophialophora bantiana CBS 173.52.</title>
        <authorList>
            <consortium name="The Broad Institute Genomics Platform"/>
            <person name="Cuomo C."/>
            <person name="de Hoog S."/>
            <person name="Gorbushina A."/>
            <person name="Stielow B."/>
            <person name="Teixiera M."/>
            <person name="Abouelleil A."/>
            <person name="Chapman S.B."/>
            <person name="Priest M."/>
            <person name="Young S.K."/>
            <person name="Wortman J."/>
            <person name="Nusbaum C."/>
            <person name="Birren B."/>
        </authorList>
    </citation>
    <scope>NUCLEOTIDE SEQUENCE [LARGE SCALE GENOMIC DNA]</scope>
    <source>
        <strain evidence="2">CBS 173.52</strain>
    </source>
</reference>
<evidence type="ECO:0000256" key="1">
    <source>
        <dbReference type="ARBA" id="ARBA00005986"/>
    </source>
</evidence>
<evidence type="ECO:0000313" key="2">
    <source>
        <dbReference type="EMBL" id="KIW96785.1"/>
    </source>
</evidence>
<sequence length="105" mass="11887">MVATVTVLYPTPDLEFNMEYYLSTHMPLVFSKWLSYGMKEWKVVKFEDSPDGTKPYSVAAVMTWESMDALKTALKGKEVEVIFGDVPNFSNKYALFLNGEVVGES</sequence>
<dbReference type="PANTHER" id="PTHR40260">
    <property type="entry name" value="BLR8190 PROTEIN"/>
    <property type="match status" value="1"/>
</dbReference>
<dbReference type="SUPFAM" id="SSF54909">
    <property type="entry name" value="Dimeric alpha+beta barrel"/>
    <property type="match status" value="1"/>
</dbReference>